<keyword evidence="1" id="KW-0472">Membrane</keyword>
<organism evidence="2 3">
    <name type="scientific">Mycoplasma seminis</name>
    <dbReference type="NCBI Taxonomy" id="512749"/>
    <lineage>
        <taxon>Bacteria</taxon>
        <taxon>Bacillati</taxon>
        <taxon>Mycoplasmatota</taxon>
        <taxon>Mollicutes</taxon>
        <taxon>Mycoplasmataceae</taxon>
        <taxon>Mycoplasma</taxon>
    </lineage>
</organism>
<keyword evidence="3" id="KW-1185">Reference proteome</keyword>
<keyword evidence="1" id="KW-0812">Transmembrane</keyword>
<keyword evidence="1" id="KW-1133">Transmembrane helix</keyword>
<proteinExistence type="predicted"/>
<gene>
    <name evidence="2" type="ORF">Q8852_03575</name>
</gene>
<feature type="transmembrane region" description="Helical" evidence="1">
    <location>
        <begin position="118"/>
        <end position="137"/>
    </location>
</feature>
<dbReference type="EMBL" id="CP132191">
    <property type="protein sequence ID" value="WLP85374.1"/>
    <property type="molecule type" value="Genomic_DNA"/>
</dbReference>
<accession>A0ABY9H9V1</accession>
<sequence length="236" mass="28689">MKNFNFSKRSLEKFILRTFSEREKFGFYYQSFNSIFLEKMNLNYIIPACSDWYKSYFINKSKPKKVKKNSLKYFQRLNKKSKIPLLNSKNDQIIKLFLEEYWKRQLWKYRILSLCNRILYALGWINKIWFVYAIGLLKSFAFRATHKGPLEIFLGYSTYVVPDFNKYYVDISIAICLICFFALIVVRHIKYYPLFVLFLIDYKPRIKTDNLIHLISYYDKKIIQKLVKFTRKYPAI</sequence>
<evidence type="ECO:0000256" key="1">
    <source>
        <dbReference type="SAM" id="Phobius"/>
    </source>
</evidence>
<protein>
    <submittedName>
        <fullName evidence="2">Uncharacterized protein</fullName>
    </submittedName>
</protein>
<name>A0ABY9H9V1_9MOLU</name>
<evidence type="ECO:0000313" key="3">
    <source>
        <dbReference type="Proteomes" id="UP001237011"/>
    </source>
</evidence>
<evidence type="ECO:0000313" key="2">
    <source>
        <dbReference type="EMBL" id="WLP85374.1"/>
    </source>
</evidence>
<dbReference type="RefSeq" id="WP_305937810.1">
    <property type="nucleotide sequence ID" value="NZ_CP132191.1"/>
</dbReference>
<dbReference type="Proteomes" id="UP001237011">
    <property type="component" value="Chromosome"/>
</dbReference>
<reference evidence="2" key="1">
    <citation type="submission" date="2023-08" db="EMBL/GenBank/DDBJ databases">
        <title>Complete genome sequence of Mycoplasma seminis 2200.</title>
        <authorList>
            <person name="Spergser J."/>
        </authorList>
    </citation>
    <scope>NUCLEOTIDE SEQUENCE [LARGE SCALE GENOMIC DNA]</scope>
    <source>
        <strain evidence="2">2200</strain>
    </source>
</reference>
<feature type="transmembrane region" description="Helical" evidence="1">
    <location>
        <begin position="167"/>
        <end position="186"/>
    </location>
</feature>